<proteinExistence type="inferred from homology"/>
<evidence type="ECO:0000313" key="8">
    <source>
        <dbReference type="Proteomes" id="UP000095651"/>
    </source>
</evidence>
<dbReference type="GO" id="GO:0016052">
    <property type="term" value="P:carbohydrate catabolic process"/>
    <property type="evidence" value="ECO:0007669"/>
    <property type="project" value="TreeGrafter"/>
</dbReference>
<dbReference type="Proteomes" id="UP000095651">
    <property type="component" value="Unassembled WGS sequence"/>
</dbReference>
<dbReference type="EMBL" id="CYZE01000013">
    <property type="protein sequence ID" value="CUO88668.1"/>
    <property type="molecule type" value="Genomic_DNA"/>
</dbReference>
<evidence type="ECO:0000256" key="3">
    <source>
        <dbReference type="ARBA" id="ARBA00023295"/>
    </source>
</evidence>
<dbReference type="Gene3D" id="3.20.20.80">
    <property type="entry name" value="Glycosidases"/>
    <property type="match status" value="1"/>
</dbReference>
<dbReference type="PROSITE" id="PS00572">
    <property type="entry name" value="GLYCOSYL_HYDROL_F1_1"/>
    <property type="match status" value="1"/>
</dbReference>
<organism evidence="7 8">
    <name type="scientific">Hungatella hathewayi</name>
    <dbReference type="NCBI Taxonomy" id="154046"/>
    <lineage>
        <taxon>Bacteria</taxon>
        <taxon>Bacillati</taxon>
        <taxon>Bacillota</taxon>
        <taxon>Clostridia</taxon>
        <taxon>Lachnospirales</taxon>
        <taxon>Lachnospiraceae</taxon>
        <taxon>Hungatella</taxon>
    </lineage>
</organism>
<feature type="active site" description="Nucleophile" evidence="4">
    <location>
        <position position="371"/>
    </location>
</feature>
<dbReference type="AlphaFoldDB" id="A0A174ITJ9"/>
<evidence type="ECO:0000256" key="4">
    <source>
        <dbReference type="PROSITE-ProRule" id="PRU10055"/>
    </source>
</evidence>
<dbReference type="InterPro" id="IPR017853">
    <property type="entry name" value="GH"/>
</dbReference>
<accession>A0A174ITJ9</accession>
<dbReference type="PRINTS" id="PR00131">
    <property type="entry name" value="GLHYDRLASE1"/>
</dbReference>
<gene>
    <name evidence="7" type="primary">bglH_3</name>
    <name evidence="7" type="ORF">ERS852407_04297</name>
</gene>
<dbReference type="SUPFAM" id="SSF51445">
    <property type="entry name" value="(Trans)glycosidases"/>
    <property type="match status" value="1"/>
</dbReference>
<dbReference type="Pfam" id="PF00232">
    <property type="entry name" value="Glyco_hydro_1"/>
    <property type="match status" value="1"/>
</dbReference>
<dbReference type="InterPro" id="IPR018120">
    <property type="entry name" value="Glyco_hydro_1_AS"/>
</dbReference>
<dbReference type="InterPro" id="IPR001360">
    <property type="entry name" value="Glyco_hydro_1"/>
</dbReference>
<dbReference type="NCBIfam" id="NF007158">
    <property type="entry name" value="PRK09593.1"/>
    <property type="match status" value="1"/>
</dbReference>
<dbReference type="EC" id="3.2.1.86" evidence="7"/>
<dbReference type="PANTHER" id="PTHR10353:SF296">
    <property type="entry name" value="6-PHOSPHO-BETA-GLUCOSIDASE"/>
    <property type="match status" value="1"/>
</dbReference>
<evidence type="ECO:0000313" key="7">
    <source>
        <dbReference type="EMBL" id="CUO88668.1"/>
    </source>
</evidence>
<dbReference type="PROSITE" id="PS00653">
    <property type="entry name" value="GLYCOSYL_HYDROL_F1_2"/>
    <property type="match status" value="1"/>
</dbReference>
<comment type="similarity">
    <text evidence="1 5">Belongs to the glycosyl hydrolase 1 family.</text>
</comment>
<reference evidence="7 8" key="1">
    <citation type="submission" date="2015-09" db="EMBL/GenBank/DDBJ databases">
        <authorList>
            <consortium name="Pathogen Informatics"/>
        </authorList>
    </citation>
    <scope>NUCLEOTIDE SEQUENCE [LARGE SCALE GENOMIC DNA]</scope>
    <source>
        <strain evidence="7 8">2789STDY5608850</strain>
    </source>
</reference>
<evidence type="ECO:0000256" key="6">
    <source>
        <dbReference type="RuleBase" id="RU004468"/>
    </source>
</evidence>
<dbReference type="NCBIfam" id="NF007356">
    <property type="entry name" value="PRK09852.1"/>
    <property type="match status" value="1"/>
</dbReference>
<protein>
    <submittedName>
        <fullName evidence="7">6-phospho-beta-glucosidase</fullName>
        <ecNumber evidence="7">3.2.1.86</ecNumber>
    </submittedName>
</protein>
<dbReference type="FunFam" id="3.20.20.80:FF:000004">
    <property type="entry name" value="Beta-glucosidase 6-phospho-beta-glucosidase"/>
    <property type="match status" value="1"/>
</dbReference>
<keyword evidence="2 6" id="KW-0378">Hydrolase</keyword>
<evidence type="ECO:0000256" key="1">
    <source>
        <dbReference type="ARBA" id="ARBA00010838"/>
    </source>
</evidence>
<evidence type="ECO:0000256" key="5">
    <source>
        <dbReference type="RuleBase" id="RU003690"/>
    </source>
</evidence>
<evidence type="ECO:0000256" key="2">
    <source>
        <dbReference type="ARBA" id="ARBA00022801"/>
    </source>
</evidence>
<dbReference type="RefSeq" id="WP_055658226.1">
    <property type="nucleotide sequence ID" value="NZ_CABIXC010000013.1"/>
</dbReference>
<dbReference type="GO" id="GO:0008706">
    <property type="term" value="F:6-phospho-beta-glucosidase activity"/>
    <property type="evidence" value="ECO:0007669"/>
    <property type="project" value="UniProtKB-EC"/>
</dbReference>
<dbReference type="GO" id="GO:0005829">
    <property type="term" value="C:cytosol"/>
    <property type="evidence" value="ECO:0007669"/>
    <property type="project" value="TreeGrafter"/>
</dbReference>
<name>A0A174ITJ9_9FIRM</name>
<sequence>MGLSKDFLWGGATAANQCEGGWQEDGRGLSNVDVCPAGPDREAVIRGEHVSLVCDGEHRYPSHEAIDMYHHFREDIRLFGEMGFKVYRMSIAWTRIFPGGEEEEPNEAGLRFYEEVFRTCHEYGIEPLVTICHFDCPVHLIEKYGGWRSREMIGFYLKLCRTLFVRYRELVRYWLTFNEINMILHAPFLGAGLLFQDGDEREKLKYQAAHHELIASALAVQMAHEINPENRVGCMFAAGSVYPYSCRPEDVWEALKKDRENYFFVDVQARGEYPAYAGRALEREGLMPVMEDGDERILKKGTVDFISFSYYNSRCVSTADSAESAEGNLFASAKNPYLTYSEWGWPIDPLGLRITLNQIYDRYEKPLFIVENGLGAQDFPDENGNVADDCRIDYLKRHICAMMDAAELDGVDLLGYTAWAPIDLVSAGSGQMKKRYGFIHVDLDDEGNGTGKRMRKKSFGWYQKVIGTNGEWARYGAE</sequence>
<keyword evidence="3 6" id="KW-0326">Glycosidase</keyword>
<dbReference type="PANTHER" id="PTHR10353">
    <property type="entry name" value="GLYCOSYL HYDROLASE"/>
    <property type="match status" value="1"/>
</dbReference>
<dbReference type="InterPro" id="IPR033132">
    <property type="entry name" value="GH_1_N_CS"/>
</dbReference>